<comment type="caution">
    <text evidence="2">The sequence shown here is derived from an EMBL/GenBank/DDBJ whole genome shotgun (WGS) entry which is preliminary data.</text>
</comment>
<reference evidence="2" key="1">
    <citation type="journal article" date="2019" name="Sci. Rep.">
        <title>Draft genome of Tanacetum cinerariifolium, the natural source of mosquito coil.</title>
        <authorList>
            <person name="Yamashiro T."/>
            <person name="Shiraishi A."/>
            <person name="Satake H."/>
            <person name="Nakayama K."/>
        </authorList>
    </citation>
    <scope>NUCLEOTIDE SEQUENCE</scope>
</reference>
<organism evidence="2">
    <name type="scientific">Tanacetum cinerariifolium</name>
    <name type="common">Dalmatian daisy</name>
    <name type="synonym">Chrysanthemum cinerariifolium</name>
    <dbReference type="NCBI Taxonomy" id="118510"/>
    <lineage>
        <taxon>Eukaryota</taxon>
        <taxon>Viridiplantae</taxon>
        <taxon>Streptophyta</taxon>
        <taxon>Embryophyta</taxon>
        <taxon>Tracheophyta</taxon>
        <taxon>Spermatophyta</taxon>
        <taxon>Magnoliopsida</taxon>
        <taxon>eudicotyledons</taxon>
        <taxon>Gunneridae</taxon>
        <taxon>Pentapetalae</taxon>
        <taxon>asterids</taxon>
        <taxon>campanulids</taxon>
        <taxon>Asterales</taxon>
        <taxon>Asteraceae</taxon>
        <taxon>Asteroideae</taxon>
        <taxon>Anthemideae</taxon>
        <taxon>Anthemidinae</taxon>
        <taxon>Tanacetum</taxon>
    </lineage>
</organism>
<feature type="coiled-coil region" evidence="1">
    <location>
        <begin position="178"/>
        <end position="209"/>
    </location>
</feature>
<name>A0A6L2NY54_TANCI</name>
<dbReference type="AlphaFoldDB" id="A0A6L2NY54"/>
<protein>
    <submittedName>
        <fullName evidence="2">Uncharacterized protein</fullName>
    </submittedName>
</protein>
<keyword evidence="1" id="KW-0175">Coiled coil</keyword>
<accession>A0A6L2NY54</accession>
<evidence type="ECO:0000313" key="2">
    <source>
        <dbReference type="EMBL" id="GEU91188.1"/>
    </source>
</evidence>
<evidence type="ECO:0000256" key="1">
    <source>
        <dbReference type="SAM" id="Coils"/>
    </source>
</evidence>
<proteinExistence type="predicted"/>
<gene>
    <name evidence="2" type="ORF">Tci_063166</name>
</gene>
<sequence>MDLFYTLLDTCTTLTRRFEHLEQDKIAQAIEITKLKQRVKKLERRNKGRMVAEMDADADVVLEKDKDVAANIVKDVQDKEEIKPAEFQEVVGIVTTAKIITEVVTSASDSITAANKAFARDLEAELNINIDWDEVINHVHKKAKEDPAVKRYRALKRKPQNEAQARKNIMIYLKNVTKEQINEEESRALKRLNKTQAEKAAKRQKLDKEVPVVDYEIYNEHNKPYYKIKHADGSHKLYLSFLSMLRNFDREDLEALWRLVKERFATTKPKNFSNDFLLTTLGAIFGVNAAEDIEGKHAKCLMLPSQVNDVDVISFDDEASDKEDTSKHEIIDEIDADEYIILVSTHDDVSTQDNIVQNKGIEDVVSDVETIVITALTITAESTKINVEVTQAPKRKGVMIQELEETITTTKTSSSQQPYIQDKEKRRKFFAAKRAKEKRNKPPTKAQQRNIMCNYLKNMEGWKPKSLKNKSFAKIQKLFDKAMKRVNTFVDYKTELVVEGSKKDEVTEGSLKRTGDELKKEIAKKQKIIDDKETTNLKQLVKIILKDNIVIDDTPLAVKSLMVD</sequence>
<dbReference type="EMBL" id="BKCJ010010349">
    <property type="protein sequence ID" value="GEU91188.1"/>
    <property type="molecule type" value="Genomic_DNA"/>
</dbReference>